<protein>
    <submittedName>
        <fullName evidence="1">Uncharacterized protein</fullName>
    </submittedName>
</protein>
<dbReference type="AlphaFoldDB" id="A0A1Q9H0J9"/>
<dbReference type="Proteomes" id="UP000186905">
    <property type="component" value="Unassembled WGS sequence"/>
</dbReference>
<dbReference type="EMBL" id="MJIL01000044">
    <property type="protein sequence ID" value="OLQ81138.1"/>
    <property type="molecule type" value="Genomic_DNA"/>
</dbReference>
<dbReference type="STRING" id="1903952.BIT28_07895"/>
<dbReference type="RefSeq" id="WP_075762076.1">
    <property type="nucleotide sequence ID" value="NZ_MJIL01000044.1"/>
</dbReference>
<reference evidence="1 2" key="1">
    <citation type="submission" date="2016-09" db="EMBL/GenBank/DDBJ databases">
        <title>Photobacterium proteolyticum sp. nov. a protease producing bacterium isolated from ocean sediments of Laizhou Bay.</title>
        <authorList>
            <person name="Li Y."/>
        </authorList>
    </citation>
    <scope>NUCLEOTIDE SEQUENCE [LARGE SCALE GENOMIC DNA]</scope>
    <source>
        <strain evidence="1 2">13-12</strain>
    </source>
</reference>
<keyword evidence="2" id="KW-1185">Reference proteome</keyword>
<evidence type="ECO:0000313" key="2">
    <source>
        <dbReference type="Proteomes" id="UP000186905"/>
    </source>
</evidence>
<comment type="caution">
    <text evidence="1">The sequence shown here is derived from an EMBL/GenBank/DDBJ whole genome shotgun (WGS) entry which is preliminary data.</text>
</comment>
<gene>
    <name evidence="1" type="ORF">BIT28_07895</name>
</gene>
<organism evidence="1 2">
    <name type="scientific">Photobacterium proteolyticum</name>
    <dbReference type="NCBI Taxonomy" id="1903952"/>
    <lineage>
        <taxon>Bacteria</taxon>
        <taxon>Pseudomonadati</taxon>
        <taxon>Pseudomonadota</taxon>
        <taxon>Gammaproteobacteria</taxon>
        <taxon>Vibrionales</taxon>
        <taxon>Vibrionaceae</taxon>
        <taxon>Photobacterium</taxon>
    </lineage>
</organism>
<sequence>MQQVNIAPNPQIAVIFKGWAADWAKEGQENKKDMATKFHTVYSIAAKVFTEGGEVELTFLSALFQDCKQKLEMAEAMNEKVKASLKDDDERAQAIIAKVNSAAQDAAHVVRYLGQLLMPSA</sequence>
<evidence type="ECO:0000313" key="1">
    <source>
        <dbReference type="EMBL" id="OLQ81138.1"/>
    </source>
</evidence>
<accession>A0A1Q9H0J9</accession>
<dbReference type="OrthoDB" id="5815626at2"/>
<name>A0A1Q9H0J9_9GAMM</name>
<proteinExistence type="predicted"/>